<evidence type="ECO:0000256" key="2">
    <source>
        <dbReference type="ARBA" id="ARBA00012438"/>
    </source>
</evidence>
<accession>A0A7K1U423</accession>
<keyword evidence="4" id="KW-0812">Transmembrane</keyword>
<evidence type="ECO:0000313" key="7">
    <source>
        <dbReference type="EMBL" id="MVT09089.1"/>
    </source>
</evidence>
<keyword evidence="5" id="KW-0732">Signal</keyword>
<reference evidence="7 8" key="1">
    <citation type="submission" date="2019-12" db="EMBL/GenBank/DDBJ databases">
        <title>Chitinophaga sp. strain ysch24 (GDMCC 1.1355), whole genome shotgun sequence.</title>
        <authorList>
            <person name="Zhang X."/>
        </authorList>
    </citation>
    <scope>NUCLEOTIDE SEQUENCE [LARGE SCALE GENOMIC DNA]</scope>
    <source>
        <strain evidence="8">ysch24</strain>
    </source>
</reference>
<protein>
    <recommendedName>
        <fullName evidence="2">histidine kinase</fullName>
        <ecNumber evidence="2">2.7.13.3</ecNumber>
    </recommendedName>
</protein>
<dbReference type="EMBL" id="WRXN01000004">
    <property type="protein sequence ID" value="MVT09089.1"/>
    <property type="molecule type" value="Genomic_DNA"/>
</dbReference>
<dbReference type="SMART" id="SM00387">
    <property type="entry name" value="HATPase_c"/>
    <property type="match status" value="1"/>
</dbReference>
<evidence type="ECO:0000259" key="6">
    <source>
        <dbReference type="PROSITE" id="PS50109"/>
    </source>
</evidence>
<comment type="catalytic activity">
    <reaction evidence="1">
        <text>ATP + protein L-histidine = ADP + protein N-phospho-L-histidine.</text>
        <dbReference type="EC" id="2.7.13.3"/>
    </reaction>
</comment>
<sequence>MRVILSFLLLWIPVSLMAQAPYTIRHFTDQDGLPQNSVKYIAPDGDGFLWMATESGLTRFDGSRFMNFTSSNTPFRNSRIDFIYPAATEDGLLATTTDHEVLSIHNGKVLVPTKIPQEFGYLRRGQTDETYAVIRLPDRYINAVNSSHYLLAHGADSYFRVSRDTISLLKGSKVQYSVYYPQADVNRLFTLQGYLCSIQKNGQAVRITPAGIRPLRLTGDLQTILSRLGSEEMPGIYWNIPAKQLFIYHDKTCYRLELTDSSTLKATLMLKGFDFPRNGIVNLYNDSTNKRLFLGSSTKGLFVCNSQQFKGIKAGQEEDEVYYAQAPFGTQGIVTPQGVALDPQTGKRTRIPLLDKKPTDKYSITRDPMGNYWYKDYATVMKFNSDLSRLLWKHRFNQQIGQLFIDDDSVLWIGTKQGLYTIHTPGARPEPKLYEANLNNISYVINDRHILWVGTGYGLLRVDRRTGKTDSIPQLNDRYIRSLYLTAPDELWITTDNYGISLYKDNRLIPLPTDENKYLEAAHCIVLDKQGYLWISTNKGLFQASYRDALEYAAGRQQTLFYLHYGKEQGFYTNEFNGGCQPCALQLQNGDISLPSLEGLVYFSPSSIRPEFPEKGIFIDKVELDTGIVTAENLISLPNDFRHVRFSISTPYFGDPGNLHLYYSLEEEGKHNKVLWLPVADNRVIEFSSMHSGKYTLRIRKLNGFGKDNITEKALTILVGKAFYETGWFRILAGILLLLTGFALSWFRIRRVEKMNRELALRVAERTSALEEAMNTLQISEQQLRRQGFIQQRLIAAISHDLKTPLKYMMQVIGKGNEQKSEIGKDERKIIYESLYSMFHMVENLIQYMRSQFMDDVSSLEMVDLRQLLEEKANIFRVVARAREVEILDHTLPDTVVLVNRQLLAVVIHNLLDNAVKYTRKGYIQIQASCYAEQIHIRFADTGIGIPPAIINWITQYKEMPANTEGKLSSPDGIGLMMVIELLQLLNGDITVTANKDQGTIIDITLDVIR</sequence>
<dbReference type="SUPFAM" id="SSF47384">
    <property type="entry name" value="Homodimeric domain of signal transducing histidine kinase"/>
    <property type="match status" value="1"/>
</dbReference>
<dbReference type="GO" id="GO:0000155">
    <property type="term" value="F:phosphorelay sensor kinase activity"/>
    <property type="evidence" value="ECO:0007669"/>
    <property type="project" value="InterPro"/>
</dbReference>
<evidence type="ECO:0000256" key="1">
    <source>
        <dbReference type="ARBA" id="ARBA00000085"/>
    </source>
</evidence>
<dbReference type="PROSITE" id="PS50109">
    <property type="entry name" value="HIS_KIN"/>
    <property type="match status" value="1"/>
</dbReference>
<evidence type="ECO:0000256" key="4">
    <source>
        <dbReference type="SAM" id="Phobius"/>
    </source>
</evidence>
<keyword evidence="4" id="KW-1133">Transmembrane helix</keyword>
<feature type="chain" id="PRO_5029807729" description="histidine kinase" evidence="5">
    <location>
        <begin position="21"/>
        <end position="1010"/>
    </location>
</feature>
<evidence type="ECO:0000256" key="3">
    <source>
        <dbReference type="ARBA" id="ARBA00022553"/>
    </source>
</evidence>
<dbReference type="Pfam" id="PF07494">
    <property type="entry name" value="Reg_prop"/>
    <property type="match status" value="1"/>
</dbReference>
<keyword evidence="4" id="KW-0472">Membrane</keyword>
<dbReference type="Gene3D" id="2.130.10.10">
    <property type="entry name" value="YVTN repeat-like/Quinoprotein amine dehydrogenase"/>
    <property type="match status" value="2"/>
</dbReference>
<dbReference type="AlphaFoldDB" id="A0A7K1U423"/>
<dbReference type="InterPro" id="IPR011110">
    <property type="entry name" value="Reg_prop"/>
</dbReference>
<dbReference type="InterPro" id="IPR036097">
    <property type="entry name" value="HisK_dim/P_sf"/>
</dbReference>
<feature type="transmembrane region" description="Helical" evidence="4">
    <location>
        <begin position="727"/>
        <end position="747"/>
    </location>
</feature>
<dbReference type="InterPro" id="IPR003661">
    <property type="entry name" value="HisK_dim/P_dom"/>
</dbReference>
<comment type="caution">
    <text evidence="7">The sequence shown here is derived from an EMBL/GenBank/DDBJ whole genome shotgun (WGS) entry which is preliminary data.</text>
</comment>
<dbReference type="InterPro" id="IPR005467">
    <property type="entry name" value="His_kinase_dom"/>
</dbReference>
<dbReference type="RefSeq" id="WP_157306503.1">
    <property type="nucleotide sequence ID" value="NZ_WRXN01000004.1"/>
</dbReference>
<dbReference type="InterPro" id="IPR013783">
    <property type="entry name" value="Ig-like_fold"/>
</dbReference>
<keyword evidence="3" id="KW-0597">Phosphoprotein</keyword>
<evidence type="ECO:0000256" key="5">
    <source>
        <dbReference type="SAM" id="SignalP"/>
    </source>
</evidence>
<dbReference type="EC" id="2.7.13.3" evidence="2"/>
<dbReference type="Proteomes" id="UP000461730">
    <property type="component" value="Unassembled WGS sequence"/>
</dbReference>
<keyword evidence="8" id="KW-1185">Reference proteome</keyword>
<evidence type="ECO:0000313" key="8">
    <source>
        <dbReference type="Proteomes" id="UP000461730"/>
    </source>
</evidence>
<name>A0A7K1U423_9BACT</name>
<dbReference type="Gene3D" id="2.60.40.10">
    <property type="entry name" value="Immunoglobulins"/>
    <property type="match status" value="1"/>
</dbReference>
<proteinExistence type="predicted"/>
<feature type="domain" description="Histidine kinase" evidence="6">
    <location>
        <begin position="797"/>
        <end position="1010"/>
    </location>
</feature>
<dbReference type="PANTHER" id="PTHR43547">
    <property type="entry name" value="TWO-COMPONENT HISTIDINE KINASE"/>
    <property type="match status" value="1"/>
</dbReference>
<dbReference type="PANTHER" id="PTHR43547:SF2">
    <property type="entry name" value="HYBRID SIGNAL TRANSDUCTION HISTIDINE KINASE C"/>
    <property type="match status" value="1"/>
</dbReference>
<dbReference type="SUPFAM" id="SSF63829">
    <property type="entry name" value="Calcium-dependent phosphotriesterase"/>
    <property type="match status" value="1"/>
</dbReference>
<dbReference type="InterPro" id="IPR015943">
    <property type="entry name" value="WD40/YVTN_repeat-like_dom_sf"/>
</dbReference>
<gene>
    <name evidence="7" type="ORF">GO493_12525</name>
</gene>
<feature type="signal peptide" evidence="5">
    <location>
        <begin position="1"/>
        <end position="20"/>
    </location>
</feature>
<dbReference type="InterPro" id="IPR003594">
    <property type="entry name" value="HATPase_dom"/>
</dbReference>
<dbReference type="CDD" id="cd00082">
    <property type="entry name" value="HisKA"/>
    <property type="match status" value="1"/>
</dbReference>
<dbReference type="SUPFAM" id="SSF55874">
    <property type="entry name" value="ATPase domain of HSP90 chaperone/DNA topoisomerase II/histidine kinase"/>
    <property type="match status" value="1"/>
</dbReference>
<dbReference type="Gene3D" id="3.30.565.10">
    <property type="entry name" value="Histidine kinase-like ATPase, C-terminal domain"/>
    <property type="match status" value="1"/>
</dbReference>
<dbReference type="InterPro" id="IPR036890">
    <property type="entry name" value="HATPase_C_sf"/>
</dbReference>
<organism evidence="7 8">
    <name type="scientific">Chitinophaga tropicalis</name>
    <dbReference type="NCBI Taxonomy" id="2683588"/>
    <lineage>
        <taxon>Bacteria</taxon>
        <taxon>Pseudomonadati</taxon>
        <taxon>Bacteroidota</taxon>
        <taxon>Chitinophagia</taxon>
        <taxon>Chitinophagales</taxon>
        <taxon>Chitinophagaceae</taxon>
        <taxon>Chitinophaga</taxon>
    </lineage>
</organism>
<dbReference type="Pfam" id="PF02518">
    <property type="entry name" value="HATPase_c"/>
    <property type="match status" value="1"/>
</dbReference>
<dbReference type="Gene3D" id="1.10.287.130">
    <property type="match status" value="1"/>
</dbReference>